<dbReference type="EMBL" id="NBAX01000003">
    <property type="protein sequence ID" value="PNP95692.1"/>
    <property type="molecule type" value="Genomic_DNA"/>
</dbReference>
<dbReference type="SUPFAM" id="SSF82679">
    <property type="entry name" value="N-utilization substance G protein NusG, N-terminal domain"/>
    <property type="match status" value="1"/>
</dbReference>
<dbReference type="RefSeq" id="WP_103003000.1">
    <property type="nucleotide sequence ID" value="NZ_NBAX01000003.1"/>
</dbReference>
<accession>A0A2K0XME2</accession>
<dbReference type="Pfam" id="PF02357">
    <property type="entry name" value="NusG"/>
    <property type="match status" value="1"/>
</dbReference>
<dbReference type="Proteomes" id="UP000236634">
    <property type="component" value="Unassembled WGS sequence"/>
</dbReference>
<sequence>MNNLQQHHDPHLLPSSTNDEDIIQKPLDDDLPWYALRLFTLKTQQVIDYLEEHHLVYFIPMEYVDVEDRKHRVQQKLRPVVRNLIFIKRTMSELSIRKILTEAPFKGSVIRKSKEDSQYYEIPSRQMFEFQAMCNPEIVMRQYLSEAQAKLKVGTPVYVKYGPLKGLSGRLVRSNKKYFLLKEIPGLGVMLKVSRWCCRPMVEE</sequence>
<comment type="caution">
    <text evidence="3">The sequence shown here is derived from an EMBL/GenBank/DDBJ whole genome shotgun (WGS) entry which is preliminary data.</text>
</comment>
<dbReference type="Gene3D" id="3.30.70.940">
    <property type="entry name" value="NusG, N-terminal domain"/>
    <property type="match status" value="1"/>
</dbReference>
<feature type="domain" description="NusG-like N-terminal" evidence="2">
    <location>
        <begin position="33"/>
        <end position="130"/>
    </location>
</feature>
<evidence type="ECO:0000313" key="3">
    <source>
        <dbReference type="EMBL" id="PNP95692.1"/>
    </source>
</evidence>
<dbReference type="NCBIfam" id="NF033644">
    <property type="entry name" value="antiterm_UpxY"/>
    <property type="match status" value="1"/>
</dbReference>
<gene>
    <name evidence="3" type="ORF">BFS16_04865</name>
</gene>
<proteinExistence type="predicted"/>
<dbReference type="AlphaFoldDB" id="A0A2K0XME2"/>
<name>A0A2K0XME2_9BACT</name>
<protein>
    <submittedName>
        <fullName evidence="3">UpdY protein</fullName>
    </submittedName>
</protein>
<evidence type="ECO:0000313" key="4">
    <source>
        <dbReference type="Proteomes" id="UP000236634"/>
    </source>
</evidence>
<evidence type="ECO:0000256" key="1">
    <source>
        <dbReference type="ARBA" id="ARBA00023163"/>
    </source>
</evidence>
<dbReference type="InterPro" id="IPR006645">
    <property type="entry name" value="NGN-like_dom"/>
</dbReference>
<evidence type="ECO:0000259" key="2">
    <source>
        <dbReference type="Pfam" id="PF02357"/>
    </source>
</evidence>
<dbReference type="GO" id="GO:0006354">
    <property type="term" value="P:DNA-templated transcription elongation"/>
    <property type="evidence" value="ECO:0007669"/>
    <property type="project" value="InterPro"/>
</dbReference>
<reference evidence="3 4" key="1">
    <citation type="submission" date="2017-03" db="EMBL/GenBank/DDBJ databases">
        <authorList>
            <person name="Afonso C.L."/>
            <person name="Miller P.J."/>
            <person name="Scott M.A."/>
            <person name="Spackman E."/>
            <person name="Goraichik I."/>
            <person name="Dimitrov K.M."/>
            <person name="Suarez D.L."/>
            <person name="Swayne D.E."/>
        </authorList>
    </citation>
    <scope>NUCLEOTIDE SEQUENCE [LARGE SCALE GENOMIC DNA]</scope>
    <source>
        <strain evidence="3 4">DNF00076</strain>
    </source>
</reference>
<organism evidence="3 4">
    <name type="scientific">Hoylesella timonensis</name>
    <dbReference type="NCBI Taxonomy" id="386414"/>
    <lineage>
        <taxon>Bacteria</taxon>
        <taxon>Pseudomonadati</taxon>
        <taxon>Bacteroidota</taxon>
        <taxon>Bacteroidia</taxon>
        <taxon>Bacteroidales</taxon>
        <taxon>Prevotellaceae</taxon>
        <taxon>Hoylesella</taxon>
    </lineage>
</organism>
<dbReference type="CDD" id="cd09895">
    <property type="entry name" value="NGN_SP_UpxY"/>
    <property type="match status" value="1"/>
</dbReference>
<dbReference type="InterPro" id="IPR036735">
    <property type="entry name" value="NGN_dom_sf"/>
</dbReference>
<keyword evidence="1" id="KW-0804">Transcription</keyword>